<dbReference type="SUPFAM" id="SSF159121">
    <property type="entry name" value="BC4932-like"/>
    <property type="match status" value="1"/>
</dbReference>
<name>A0A075R818_BRELA</name>
<dbReference type="STRING" id="1042163.BRLA_c032340"/>
<dbReference type="RefSeq" id="WP_003336985.1">
    <property type="nucleotide sequence ID" value="NZ_CP007806.1"/>
</dbReference>
<sequence length="117" mass="13329">MKKAIIGILVFLIVLGGLYYLFEDNRFKKIGADLYYVQIIGEGKQVSNTDLYEYTLTGYDKDGMEKTITFTGLKQLRQKAYLKVYVKPDQVVSYTEVQISEIPAKASEKLNKGLESK</sequence>
<keyword evidence="1" id="KW-1133">Transmembrane helix</keyword>
<keyword evidence="3" id="KW-1185">Reference proteome</keyword>
<dbReference type="Gene3D" id="2.40.50.480">
    <property type="match status" value="1"/>
</dbReference>
<dbReference type="InterPro" id="IPR006542">
    <property type="entry name" value="DUF1093"/>
</dbReference>
<organism evidence="2 3">
    <name type="scientific">Brevibacillus laterosporus LMG 15441</name>
    <dbReference type="NCBI Taxonomy" id="1042163"/>
    <lineage>
        <taxon>Bacteria</taxon>
        <taxon>Bacillati</taxon>
        <taxon>Bacillota</taxon>
        <taxon>Bacilli</taxon>
        <taxon>Bacillales</taxon>
        <taxon>Paenibacillaceae</taxon>
        <taxon>Brevibacillus</taxon>
    </lineage>
</organism>
<reference evidence="2 3" key="1">
    <citation type="journal article" date="2011" name="J. Bacteriol.">
        <title>Genome sequence of Brevibacillus laterosporus LMG 15441, a pathogen of invertebrates.</title>
        <authorList>
            <person name="Djukic M."/>
            <person name="Poehlein A."/>
            <person name="Thurmer A."/>
            <person name="Daniel R."/>
        </authorList>
    </citation>
    <scope>NUCLEOTIDE SEQUENCE [LARGE SCALE GENOMIC DNA]</scope>
    <source>
        <strain evidence="2 3">LMG 15441</strain>
    </source>
</reference>
<dbReference type="Proteomes" id="UP000005850">
    <property type="component" value="Chromosome"/>
</dbReference>
<evidence type="ECO:0000313" key="2">
    <source>
        <dbReference type="EMBL" id="AIG27546.1"/>
    </source>
</evidence>
<dbReference type="AlphaFoldDB" id="A0A075R818"/>
<gene>
    <name evidence="2" type="ORF">BRLA_c032340</name>
</gene>
<keyword evidence="1" id="KW-0472">Membrane</keyword>
<evidence type="ECO:0000256" key="1">
    <source>
        <dbReference type="SAM" id="Phobius"/>
    </source>
</evidence>
<evidence type="ECO:0008006" key="4">
    <source>
        <dbReference type="Google" id="ProtNLM"/>
    </source>
</evidence>
<dbReference type="EMBL" id="CP007806">
    <property type="protein sequence ID" value="AIG27546.1"/>
    <property type="molecule type" value="Genomic_DNA"/>
</dbReference>
<protein>
    <recommendedName>
        <fullName evidence="4">YxeA family protein</fullName>
    </recommendedName>
</protein>
<dbReference type="PANTHER" id="PTHR36433">
    <property type="entry name" value="HYPOTHETICAL CYTOSOLIC PROTEIN"/>
    <property type="match status" value="1"/>
</dbReference>
<dbReference type="NCBIfam" id="TIGR01655">
    <property type="entry name" value="yxeA_fam"/>
    <property type="match status" value="1"/>
</dbReference>
<dbReference type="PANTHER" id="PTHR36433:SF2">
    <property type="entry name" value="YXEA FAMILY PROTEIN"/>
    <property type="match status" value="1"/>
</dbReference>
<dbReference type="HOGENOM" id="CLU_126418_1_0_9"/>
<evidence type="ECO:0000313" key="3">
    <source>
        <dbReference type="Proteomes" id="UP000005850"/>
    </source>
</evidence>
<keyword evidence="1" id="KW-0812">Transmembrane</keyword>
<dbReference type="KEGG" id="blr:BRLA_c032340"/>
<accession>A0A075R818</accession>
<dbReference type="eggNOG" id="COG5294">
    <property type="taxonomic scope" value="Bacteria"/>
</dbReference>
<dbReference type="InterPro" id="IPR036166">
    <property type="entry name" value="YxeA-like_sf"/>
</dbReference>
<proteinExistence type="predicted"/>
<feature type="transmembrane region" description="Helical" evidence="1">
    <location>
        <begin position="6"/>
        <end position="22"/>
    </location>
</feature>
<dbReference type="Pfam" id="PF06486">
    <property type="entry name" value="DUF1093"/>
    <property type="match status" value="1"/>
</dbReference>